<dbReference type="Pfam" id="PF08267">
    <property type="entry name" value="Meth_synt_1"/>
    <property type="match status" value="1"/>
</dbReference>
<evidence type="ECO:0000313" key="17">
    <source>
        <dbReference type="EMBL" id="BAJ03439.1"/>
    </source>
</evidence>
<feature type="binding site" evidence="11">
    <location>
        <position position="618"/>
    </location>
    <ligand>
        <name>5-methyltetrahydropteroyltri-L-glutamate</name>
        <dbReference type="ChEBI" id="CHEBI:58207"/>
    </ligand>
</feature>
<feature type="binding site" evidence="11 12">
    <location>
        <position position="612"/>
    </location>
    <ligand>
        <name>L-homocysteine</name>
        <dbReference type="ChEBI" id="CHEBI:58199"/>
    </ligand>
</feature>
<feature type="binding site" evidence="11 12">
    <location>
        <begin position="528"/>
        <end position="529"/>
    </location>
    <ligand>
        <name>5-methyltetrahydropteroyltri-L-glutamate</name>
        <dbReference type="ChEBI" id="CHEBI:58207"/>
    </ligand>
</feature>
<evidence type="ECO:0000259" key="16">
    <source>
        <dbReference type="Pfam" id="PF08267"/>
    </source>
</evidence>
<proteinExistence type="inferred from homology"/>
<dbReference type="NCBIfam" id="NF003556">
    <property type="entry name" value="PRK05222.1"/>
    <property type="match status" value="1"/>
</dbReference>
<feature type="domain" description="Cobalamin-independent methionine synthase MetE C-terminal/archaeal" evidence="15">
    <location>
        <begin position="439"/>
        <end position="761"/>
    </location>
</feature>
<dbReference type="GO" id="GO:0008270">
    <property type="term" value="F:zinc ion binding"/>
    <property type="evidence" value="ECO:0007669"/>
    <property type="project" value="InterPro"/>
</dbReference>
<dbReference type="NCBIfam" id="TIGR01371">
    <property type="entry name" value="met_syn_B12ind"/>
    <property type="match status" value="1"/>
</dbReference>
<evidence type="ECO:0000313" key="18">
    <source>
        <dbReference type="Proteomes" id="UP000002350"/>
    </source>
</evidence>
<feature type="binding site" evidence="11">
    <location>
        <position position="739"/>
    </location>
    <ligand>
        <name>Zn(2+)</name>
        <dbReference type="ChEBI" id="CHEBI:29105"/>
        <note>catalytic</note>
    </ligand>
</feature>
<keyword evidence="9 11" id="KW-0862">Zinc</keyword>
<evidence type="ECO:0000256" key="8">
    <source>
        <dbReference type="ARBA" id="ARBA00022737"/>
    </source>
</evidence>
<dbReference type="EC" id="2.1.1.14" evidence="11"/>
<dbReference type="FunFam" id="3.20.20.210:FF:000002">
    <property type="entry name" value="5-methyltetrahydropteroyltriglutamate--homocysteine methyltransferase"/>
    <property type="match status" value="1"/>
</dbReference>
<dbReference type="Pfam" id="PF01717">
    <property type="entry name" value="Meth_synt_2"/>
    <property type="match status" value="1"/>
</dbReference>
<dbReference type="CDD" id="cd03312">
    <property type="entry name" value="CIMS_N_terminal_like"/>
    <property type="match status" value="1"/>
</dbReference>
<feature type="binding site" evidence="13">
    <location>
        <position position="654"/>
    </location>
    <ligand>
        <name>Zn(2+)</name>
        <dbReference type="ChEBI" id="CHEBI:29105"/>
        <label>1</label>
        <note>catalytic</note>
    </ligand>
</feature>
<comment type="similarity">
    <text evidence="3 11">Belongs to the vitamin-B12 independent methionine synthase family.</text>
</comment>
<evidence type="ECO:0000256" key="3">
    <source>
        <dbReference type="ARBA" id="ARBA00009553"/>
    </source>
</evidence>
<dbReference type="PIRSF" id="PIRSF000382">
    <property type="entry name" value="MeTrfase_B12_ind"/>
    <property type="match status" value="1"/>
</dbReference>
<dbReference type="InterPro" id="IPR006276">
    <property type="entry name" value="Cobalamin-indep_Met_synthase"/>
</dbReference>
<evidence type="ECO:0000256" key="5">
    <source>
        <dbReference type="ARBA" id="ARBA00022605"/>
    </source>
</evidence>
<comment type="cofactor">
    <cofactor evidence="13">
        <name>Zn(2+)</name>
        <dbReference type="ChEBI" id="CHEBI:29105"/>
    </cofactor>
    <text evidence="13">Binds 2 Zn(2+) ions per subunit.</text>
</comment>
<evidence type="ECO:0000256" key="14">
    <source>
        <dbReference type="PIRSR" id="PIRSR000382-3"/>
    </source>
</evidence>
<evidence type="ECO:0000256" key="13">
    <source>
        <dbReference type="PIRSR" id="PIRSR000382-2"/>
    </source>
</evidence>
<dbReference type="AlphaFoldDB" id="D4ZBP4"/>
<keyword evidence="4 11" id="KW-0489">Methyltransferase</keyword>
<evidence type="ECO:0000256" key="2">
    <source>
        <dbReference type="ARBA" id="ARBA00004681"/>
    </source>
</evidence>
<evidence type="ECO:0000256" key="12">
    <source>
        <dbReference type="PIRSR" id="PIRSR000382-1"/>
    </source>
</evidence>
<dbReference type="STRING" id="637905.SVI_3468"/>
<dbReference type="KEGG" id="svo:SVI_3468"/>
<keyword evidence="10 11" id="KW-0486">Methionine biosynthesis</keyword>
<feature type="binding site" evidence="13">
    <location>
        <position position="739"/>
    </location>
    <ligand>
        <name>Zn(2+)</name>
        <dbReference type="ChEBI" id="CHEBI:29105"/>
        <label>1</label>
        <note>catalytic</note>
    </ligand>
</feature>
<feature type="binding site" evidence="13">
    <location>
        <position position="656"/>
    </location>
    <ligand>
        <name>Zn(2+)</name>
        <dbReference type="ChEBI" id="CHEBI:29105"/>
        <label>1</label>
        <note>catalytic</note>
    </ligand>
</feature>
<dbReference type="OrthoDB" id="244285at2"/>
<feature type="binding site" evidence="11">
    <location>
        <position position="654"/>
    </location>
    <ligand>
        <name>Zn(2+)</name>
        <dbReference type="ChEBI" id="CHEBI:29105"/>
        <note>catalytic</note>
    </ligand>
</feature>
<dbReference type="PANTHER" id="PTHR30519">
    <property type="entry name" value="5-METHYLTETRAHYDROPTEROYLTRIGLUTAMATE--HOMOCYSTEINE METHYLTRANSFERASE"/>
    <property type="match status" value="1"/>
</dbReference>
<dbReference type="CDD" id="cd03311">
    <property type="entry name" value="CIMS_C_terminal_like"/>
    <property type="match status" value="1"/>
</dbReference>
<keyword evidence="5 11" id="KW-0028">Amino-acid biosynthesis</keyword>
<dbReference type="GO" id="GO:0003871">
    <property type="term" value="F:5-methyltetrahydropteroyltriglutamate-homocysteine S-methyltransferase activity"/>
    <property type="evidence" value="ECO:0007669"/>
    <property type="project" value="UniProtKB-UniRule"/>
</dbReference>
<feature type="binding site" evidence="11 12">
    <location>
        <position position="497"/>
    </location>
    <ligand>
        <name>L-methionine</name>
        <dbReference type="ChEBI" id="CHEBI:57844"/>
    </ligand>
</feature>
<feature type="binding site" evidence="13">
    <location>
        <position position="678"/>
    </location>
    <ligand>
        <name>Zn(2+)</name>
        <dbReference type="ChEBI" id="CHEBI:29105"/>
        <label>1</label>
        <note>catalytic</note>
    </ligand>
</feature>
<evidence type="ECO:0000256" key="9">
    <source>
        <dbReference type="ARBA" id="ARBA00022833"/>
    </source>
</evidence>
<keyword evidence="7 11" id="KW-0479">Metal-binding</keyword>
<dbReference type="InterPro" id="IPR002629">
    <property type="entry name" value="Met_Synth_C/arc"/>
</dbReference>
<comment type="function">
    <text evidence="1 11">Catalyzes the transfer of a methyl group from 5-methyltetrahydrofolate to homocysteine resulting in methionine formation.</text>
</comment>
<name>D4ZBP4_SHEVD</name>
<dbReference type="InterPro" id="IPR013215">
    <property type="entry name" value="Cbl-indep_Met_Synth_N"/>
</dbReference>
<protein>
    <recommendedName>
        <fullName evidence="11">5-methyltetrahydropteroyltriglutamate--homocysteine methyltransferase</fullName>
        <ecNumber evidence="11">2.1.1.14</ecNumber>
    </recommendedName>
    <alternativeName>
        <fullName evidence="11">Cobalamin-independent methionine synthase</fullName>
    </alternativeName>
    <alternativeName>
        <fullName evidence="11">Methionine synthase, vitamin-B12 independent isozyme</fullName>
    </alternativeName>
</protein>
<comment type="catalytic activity">
    <reaction evidence="11">
        <text>5-methyltetrahydropteroyltri-L-glutamate + L-homocysteine = tetrahydropteroyltri-L-glutamate + L-methionine</text>
        <dbReference type="Rhea" id="RHEA:21196"/>
        <dbReference type="ChEBI" id="CHEBI:57844"/>
        <dbReference type="ChEBI" id="CHEBI:58140"/>
        <dbReference type="ChEBI" id="CHEBI:58199"/>
        <dbReference type="ChEBI" id="CHEBI:58207"/>
        <dbReference type="EC" id="2.1.1.14"/>
    </reaction>
</comment>
<dbReference type="InterPro" id="IPR038071">
    <property type="entry name" value="UROD/MetE-like_sf"/>
</dbReference>
<dbReference type="Proteomes" id="UP000002350">
    <property type="component" value="Chromosome"/>
</dbReference>
<keyword evidence="6 11" id="KW-0808">Transferase</keyword>
<dbReference type="GO" id="GO:0071265">
    <property type="term" value="P:L-methionine biosynthetic process"/>
    <property type="evidence" value="ECO:0007669"/>
    <property type="project" value="UniProtKB-ARBA"/>
</dbReference>
<evidence type="ECO:0000256" key="6">
    <source>
        <dbReference type="ARBA" id="ARBA00022679"/>
    </source>
</evidence>
<dbReference type="GO" id="GO:0032259">
    <property type="term" value="P:methylation"/>
    <property type="evidence" value="ECO:0007669"/>
    <property type="project" value="UniProtKB-KW"/>
</dbReference>
<feature type="active site" description="Proton donor" evidence="11 14">
    <location>
        <position position="707"/>
    </location>
</feature>
<dbReference type="HAMAP" id="MF_00172">
    <property type="entry name" value="Meth_synth"/>
    <property type="match status" value="1"/>
</dbReference>
<evidence type="ECO:0000256" key="4">
    <source>
        <dbReference type="ARBA" id="ARBA00022603"/>
    </source>
</evidence>
<feature type="binding site" evidence="12">
    <location>
        <position position="24"/>
    </location>
    <ligand>
        <name>5-methyltetrahydropteroyltri-L-glutamate</name>
        <dbReference type="ChEBI" id="CHEBI:58207"/>
    </ligand>
</feature>
<dbReference type="SUPFAM" id="SSF51726">
    <property type="entry name" value="UROD/MetE-like"/>
    <property type="match status" value="2"/>
</dbReference>
<dbReference type="eggNOG" id="COG0620">
    <property type="taxonomic scope" value="Bacteria"/>
</dbReference>
<feature type="domain" description="Cobalamin-independent methionine synthase MetE N-terminal" evidence="16">
    <location>
        <begin position="10"/>
        <end position="318"/>
    </location>
</feature>
<organism evidence="17 18">
    <name type="scientific">Shewanella violacea (strain JCM 10179 / CIP 106290 / LMG 19151 / DSS12)</name>
    <dbReference type="NCBI Taxonomy" id="637905"/>
    <lineage>
        <taxon>Bacteria</taxon>
        <taxon>Pseudomonadati</taxon>
        <taxon>Pseudomonadota</taxon>
        <taxon>Gammaproteobacteria</taxon>
        <taxon>Alteromonadales</taxon>
        <taxon>Shewanellaceae</taxon>
        <taxon>Shewanella</taxon>
    </lineage>
</organism>
<feature type="binding site" evidence="11">
    <location>
        <begin position="21"/>
        <end position="24"/>
    </location>
    <ligand>
        <name>5-methyltetrahydropteroyltri-L-glutamate</name>
        <dbReference type="ChEBI" id="CHEBI:58207"/>
    </ligand>
</feature>
<feature type="binding site" evidence="11 12">
    <location>
        <begin position="444"/>
        <end position="446"/>
    </location>
    <ligand>
        <name>L-homocysteine</name>
        <dbReference type="ChEBI" id="CHEBI:58199"/>
    </ligand>
</feature>
<evidence type="ECO:0000256" key="10">
    <source>
        <dbReference type="ARBA" id="ARBA00023167"/>
    </source>
</evidence>
<gene>
    <name evidence="11 17" type="primary">metE</name>
    <name evidence="17" type="ordered locus">SVI_3468</name>
</gene>
<feature type="binding site" evidence="11">
    <location>
        <position position="122"/>
    </location>
    <ligand>
        <name>5-methyltetrahydropteroyltri-L-glutamate</name>
        <dbReference type="ChEBI" id="CHEBI:58207"/>
    </ligand>
</feature>
<accession>D4ZBP4</accession>
<reference evidence="18" key="1">
    <citation type="journal article" date="2010" name="Mol. Biosyst.">
        <title>Complete genome sequence and comparative analysis of Shewanella violacea, a psychrophilic and piezophilic bacterium from deep sea floor sediments.</title>
        <authorList>
            <person name="Aono E."/>
            <person name="Baba T."/>
            <person name="Ara T."/>
            <person name="Nishi T."/>
            <person name="Nakamichi T."/>
            <person name="Inamoto E."/>
            <person name="Toyonaga H."/>
            <person name="Hasegawa M."/>
            <person name="Takai Y."/>
            <person name="Okumura Y."/>
            <person name="Baba M."/>
            <person name="Tomita M."/>
            <person name="Kato C."/>
            <person name="Oshima T."/>
            <person name="Nakasone K."/>
            <person name="Mori H."/>
        </authorList>
    </citation>
    <scope>NUCLEOTIDE SEQUENCE [LARGE SCALE GENOMIC DNA]</scope>
    <source>
        <strain evidence="18">JCM 10179 / CIP 106290 / LMG 19151 / DSS12</strain>
    </source>
</reference>
<dbReference type="Gene3D" id="3.20.20.210">
    <property type="match status" value="2"/>
</dbReference>
<keyword evidence="8 11" id="KW-0677">Repeat</keyword>
<feature type="binding site" evidence="11">
    <location>
        <position position="497"/>
    </location>
    <ligand>
        <name>L-homocysteine</name>
        <dbReference type="ChEBI" id="CHEBI:58199"/>
    </ligand>
</feature>
<evidence type="ECO:0000256" key="1">
    <source>
        <dbReference type="ARBA" id="ARBA00002777"/>
    </source>
</evidence>
<feature type="binding site" evidence="12">
    <location>
        <position position="127"/>
    </location>
    <ligand>
        <name>5-methyltetrahydropteroyltri-L-glutamate</name>
        <dbReference type="ChEBI" id="CHEBI:58207"/>
    </ligand>
</feature>
<feature type="binding site" evidence="11 12">
    <location>
        <position position="574"/>
    </location>
    <ligand>
        <name>5-methyltetrahydropteroyltri-L-glutamate</name>
        <dbReference type="ChEBI" id="CHEBI:58207"/>
    </ligand>
</feature>
<sequence length="768" mass="86226">MQTSKAIQIANLGFPRIGRQRELKFAQEKYWRGEISQADLKQVAKELRRTHWQWQAQAGVSLLPVGDFAFYDQVLTLSATLNAIPERHRNQDDANVDLDTLFRVARGRAPSGQDAPAGEMTKYFNTNYHYIVPELTVDQEFSLAYEQFFEEVEEAKALGYEAKPVLLGPVSYLFLAKSVGSEFDKLTLLPKLIKTYSEILTRFNGQGVEWVQLEEPILALELDADWQRAISSAYEALQSSEVKVLLASYYGTIAHHQALVSALPVAGLHLDLVTAPEQLAKFATNLQPEQVLSLGVINGRNVWAADIDLIAERIAPVVNDLKGRVWISPSCSLLHTPVDLDVETELAPALKQQVSFAKQKLSELTQLKSLLSTPENSADKVEIDTIVATCVARREAREAAADRQVIDRVAGLKADDYERDTVFSNRQSIQQQKFNLPLLPTTTIGSFPQTPAIRGLRSRWRKGEITPEFYNDQLRQVTRDTIERQLKLGIDVLVHGEAERNDMVEYFGEQLEGFAFTKFGWVQSYGSRCVKPPLIYGDVSRPNAMTVEWAQYAQSLTDKPVKGMLTGPVTILHWSFAREDISREEIATQIGLAIRDEVVDLQNAGIGIIQIDEPAFREGLPLKKSDWQAYLKWAVDSFKLSAAGVTDETQIHTHMCYSEFNETIAAIAAMDADVITIETSRSRMELLSAFEDFEYPNEIGPGVYDIHTPNTPTVDEMVELIEKAAGKIDLNQLWVNPDCGLKTRTWDEVEPALKNLVEATKVLRRRLG</sequence>
<feature type="binding site" evidence="11 12">
    <location>
        <position position="612"/>
    </location>
    <ligand>
        <name>L-methionine</name>
        <dbReference type="ChEBI" id="CHEBI:57844"/>
    </ligand>
</feature>
<keyword evidence="18" id="KW-1185">Reference proteome</keyword>
<dbReference type="UniPathway" id="UPA00051">
    <property type="reaction ID" value="UER00082"/>
</dbReference>
<feature type="binding site" evidence="11">
    <location>
        <position position="656"/>
    </location>
    <ligand>
        <name>Zn(2+)</name>
        <dbReference type="ChEBI" id="CHEBI:29105"/>
        <note>catalytic</note>
    </ligand>
</feature>
<comment type="pathway">
    <text evidence="2 11">Amino-acid biosynthesis; L-methionine biosynthesis via de novo pathway; L-methionine from L-homocysteine (MetE route): step 1/1.</text>
</comment>
<comment type="cofactor">
    <cofactor evidence="11">
        <name>Zn(2+)</name>
        <dbReference type="ChEBI" id="CHEBI:29105"/>
    </cofactor>
    <text evidence="11">Binds 1 zinc ion per subunit.</text>
</comment>
<evidence type="ECO:0000256" key="11">
    <source>
        <dbReference type="HAMAP-Rule" id="MF_00172"/>
    </source>
</evidence>
<dbReference type="EMBL" id="AP011177">
    <property type="protein sequence ID" value="BAJ03439.1"/>
    <property type="molecule type" value="Genomic_DNA"/>
</dbReference>
<evidence type="ECO:0000259" key="15">
    <source>
        <dbReference type="Pfam" id="PF01717"/>
    </source>
</evidence>
<feature type="binding site" evidence="11">
    <location>
        <position position="678"/>
    </location>
    <ligand>
        <name>Zn(2+)</name>
        <dbReference type="ChEBI" id="CHEBI:29105"/>
        <note>catalytic</note>
    </ligand>
</feature>
<dbReference type="FunFam" id="3.20.20.210:FF:000003">
    <property type="entry name" value="5-methyltetrahydropteroyltriglutamate--homocysteine methyltransferase"/>
    <property type="match status" value="1"/>
</dbReference>
<dbReference type="HOGENOM" id="CLU_013175_0_0_6"/>
<evidence type="ECO:0000256" key="7">
    <source>
        <dbReference type="ARBA" id="ARBA00022723"/>
    </source>
</evidence>
<feature type="binding site" evidence="11 12">
    <location>
        <begin position="444"/>
        <end position="446"/>
    </location>
    <ligand>
        <name>L-methionine</name>
        <dbReference type="ChEBI" id="CHEBI:57844"/>
    </ligand>
</feature>